<evidence type="ECO:0000256" key="1">
    <source>
        <dbReference type="SAM" id="SignalP"/>
    </source>
</evidence>
<dbReference type="GO" id="GO:0004800">
    <property type="term" value="F:thyroxine 5'-deiodinase activity"/>
    <property type="evidence" value="ECO:0007669"/>
    <property type="project" value="InterPro"/>
</dbReference>
<dbReference type="PANTHER" id="PTHR11781:SF22">
    <property type="entry name" value="TYPE I IODOTHYRONINE DEIODINASE"/>
    <property type="match status" value="1"/>
</dbReference>
<keyword evidence="3" id="KW-1185">Reference proteome</keyword>
<dbReference type="PANTHER" id="PTHR11781">
    <property type="entry name" value="IODOTHYRONINE DEIODINASE"/>
    <property type="match status" value="1"/>
</dbReference>
<protein>
    <recommendedName>
        <fullName evidence="4">Iodothyronine deiodinase</fullName>
    </recommendedName>
</protein>
<feature type="signal peptide" evidence="1">
    <location>
        <begin position="1"/>
        <end position="26"/>
    </location>
</feature>
<comment type="caution">
    <text evidence="2">The sequence shown here is derived from an EMBL/GenBank/DDBJ whole genome shotgun (WGS) entry which is preliminary data.</text>
</comment>
<dbReference type="InterPro" id="IPR036249">
    <property type="entry name" value="Thioredoxin-like_sf"/>
</dbReference>
<proteinExistence type="predicted"/>
<evidence type="ECO:0000313" key="2">
    <source>
        <dbReference type="EMBL" id="REG91937.1"/>
    </source>
</evidence>
<dbReference type="AlphaFoldDB" id="A0A3E0E0W7"/>
<dbReference type="Gene3D" id="3.40.30.10">
    <property type="entry name" value="Glutaredoxin"/>
    <property type="match status" value="1"/>
</dbReference>
<keyword evidence="1" id="KW-0732">Signal</keyword>
<dbReference type="InterPro" id="IPR000643">
    <property type="entry name" value="Iodothyronine_deiodinase"/>
</dbReference>
<gene>
    <name evidence="2" type="ORF">C8N25_10314</name>
</gene>
<sequence>MKIPRNKTLFFWTFLMLTVACSQTHSVPVEFSISQGVINKMDFSSVGIQPGQQLPDITFYTLDGEAFNLSKIKHIRPKLLITGSYTCDITREKLYTIDWFYEQYKEKADIYLINTLEAHPQSSPSPYSMSEVPWPAIDNIQAGITAEQPRTMDERIGLAEKWIKEEKIKTPVLLDGPKNEFWNLAGQAPNMAILISSSGGVVLKQSWFDEQEIKETMEIQLKNLNLPQNK</sequence>
<accession>A0A3E0E0W7</accession>
<reference evidence="2 3" key="1">
    <citation type="submission" date="2018-08" db="EMBL/GenBank/DDBJ databases">
        <title>Genomic Encyclopedia of Archaeal and Bacterial Type Strains, Phase II (KMG-II): from individual species to whole genera.</title>
        <authorList>
            <person name="Goeker M."/>
        </authorList>
    </citation>
    <scope>NUCLEOTIDE SEQUENCE [LARGE SCALE GENOMIC DNA]</scope>
    <source>
        <strain evidence="2 3">DSM 15986</strain>
    </source>
</reference>
<name>A0A3E0E0W7_9BACT</name>
<feature type="chain" id="PRO_5017741334" description="Iodothyronine deiodinase" evidence="1">
    <location>
        <begin position="27"/>
        <end position="230"/>
    </location>
</feature>
<organism evidence="2 3">
    <name type="scientific">Algoriphagus antarcticus</name>
    <dbReference type="NCBI Taxonomy" id="238540"/>
    <lineage>
        <taxon>Bacteria</taxon>
        <taxon>Pseudomonadati</taxon>
        <taxon>Bacteroidota</taxon>
        <taxon>Cytophagia</taxon>
        <taxon>Cytophagales</taxon>
        <taxon>Cyclobacteriaceae</taxon>
        <taxon>Algoriphagus</taxon>
    </lineage>
</organism>
<dbReference type="RefSeq" id="WP_086539486.1">
    <property type="nucleotide sequence ID" value="NZ_MSSW01000001.1"/>
</dbReference>
<dbReference type="SUPFAM" id="SSF52833">
    <property type="entry name" value="Thioredoxin-like"/>
    <property type="match status" value="1"/>
</dbReference>
<evidence type="ECO:0008006" key="4">
    <source>
        <dbReference type="Google" id="ProtNLM"/>
    </source>
</evidence>
<dbReference type="OrthoDB" id="822198at2"/>
<dbReference type="PROSITE" id="PS51257">
    <property type="entry name" value="PROKAR_LIPOPROTEIN"/>
    <property type="match status" value="1"/>
</dbReference>
<dbReference type="Proteomes" id="UP000256405">
    <property type="component" value="Unassembled WGS sequence"/>
</dbReference>
<evidence type="ECO:0000313" key="3">
    <source>
        <dbReference type="Proteomes" id="UP000256405"/>
    </source>
</evidence>
<dbReference type="EMBL" id="QUNF01000003">
    <property type="protein sequence ID" value="REG91937.1"/>
    <property type="molecule type" value="Genomic_DNA"/>
</dbReference>